<sequence length="162" mass="17238">MPLAVAVVAGVSTVGVQLFIARGEPSAIKRIKLLSEAIDSMPDNDQGRVKLVDARTHLASRLAKSLIGVQGFARLLRLVAWGCLAIGTVTVGGWLLYLAFVPGAATIEGVSNFGTAGVAFIVFSPVFLIYSALWPKFDSATDLMIGWVARTIKRQTPTPQVD</sequence>
<protein>
    <submittedName>
        <fullName evidence="2">Uncharacterized protein</fullName>
    </submittedName>
</protein>
<accession>A0A3L7J797</accession>
<keyword evidence="1" id="KW-0812">Transmembrane</keyword>
<organism evidence="2 3">
    <name type="scientific">Mycetocola zhadangensis</name>
    <dbReference type="NCBI Taxonomy" id="1164595"/>
    <lineage>
        <taxon>Bacteria</taxon>
        <taxon>Bacillati</taxon>
        <taxon>Actinomycetota</taxon>
        <taxon>Actinomycetes</taxon>
        <taxon>Micrococcales</taxon>
        <taxon>Microbacteriaceae</taxon>
        <taxon>Mycetocola</taxon>
    </lineage>
</organism>
<dbReference type="Proteomes" id="UP000282460">
    <property type="component" value="Unassembled WGS sequence"/>
</dbReference>
<evidence type="ECO:0000256" key="1">
    <source>
        <dbReference type="SAM" id="Phobius"/>
    </source>
</evidence>
<comment type="caution">
    <text evidence="2">The sequence shown here is derived from an EMBL/GenBank/DDBJ whole genome shotgun (WGS) entry which is preliminary data.</text>
</comment>
<evidence type="ECO:0000313" key="2">
    <source>
        <dbReference type="EMBL" id="RLQ86420.1"/>
    </source>
</evidence>
<dbReference type="EMBL" id="RCWJ01000001">
    <property type="protein sequence ID" value="RLQ86420.1"/>
    <property type="molecule type" value="Genomic_DNA"/>
</dbReference>
<reference evidence="2 3" key="1">
    <citation type="submission" date="2018-10" db="EMBL/GenBank/DDBJ databases">
        <authorList>
            <person name="Li J."/>
        </authorList>
    </citation>
    <scope>NUCLEOTIDE SEQUENCE [LARGE SCALE GENOMIC DNA]</scope>
    <source>
        <strain evidence="2 3">ZD1-4</strain>
    </source>
</reference>
<dbReference type="AlphaFoldDB" id="A0A3L7J797"/>
<feature type="transmembrane region" description="Helical" evidence="1">
    <location>
        <begin position="78"/>
        <end position="101"/>
    </location>
</feature>
<evidence type="ECO:0000313" key="3">
    <source>
        <dbReference type="Proteomes" id="UP000282460"/>
    </source>
</evidence>
<keyword evidence="3" id="KW-1185">Reference proteome</keyword>
<feature type="transmembrane region" description="Helical" evidence="1">
    <location>
        <begin position="113"/>
        <end position="134"/>
    </location>
</feature>
<gene>
    <name evidence="2" type="ORF">D9V28_06285</name>
</gene>
<keyword evidence="1" id="KW-0472">Membrane</keyword>
<proteinExistence type="predicted"/>
<keyword evidence="1" id="KW-1133">Transmembrane helix</keyword>
<name>A0A3L7J797_9MICO</name>